<feature type="transmembrane region" description="Helical" evidence="1">
    <location>
        <begin position="191"/>
        <end position="211"/>
    </location>
</feature>
<feature type="transmembrane region" description="Helical" evidence="1">
    <location>
        <begin position="37"/>
        <end position="53"/>
    </location>
</feature>
<keyword evidence="1" id="KW-0472">Membrane</keyword>
<feature type="transmembrane region" description="Helical" evidence="1">
    <location>
        <begin position="59"/>
        <end position="79"/>
    </location>
</feature>
<evidence type="ECO:0000259" key="2">
    <source>
        <dbReference type="Pfam" id="PF18181"/>
    </source>
</evidence>
<evidence type="ECO:0000313" key="5">
    <source>
        <dbReference type="Proteomes" id="UP001225356"/>
    </source>
</evidence>
<feature type="domain" description="SMODS and SLOG-associating 2TM effector" evidence="2">
    <location>
        <begin position="168"/>
        <end position="289"/>
    </location>
</feature>
<feature type="domain" description="SMODS and SLOG-associating 2TM effector" evidence="3">
    <location>
        <begin position="12"/>
        <end position="164"/>
    </location>
</feature>
<name>A0ABT9QJU3_9ACTN</name>
<feature type="transmembrane region" description="Helical" evidence="1">
    <location>
        <begin position="217"/>
        <end position="236"/>
    </location>
</feature>
<organism evidence="4 5">
    <name type="scientific">Streptosporangium lutulentum</name>
    <dbReference type="NCBI Taxonomy" id="1461250"/>
    <lineage>
        <taxon>Bacteria</taxon>
        <taxon>Bacillati</taxon>
        <taxon>Actinomycetota</taxon>
        <taxon>Actinomycetes</taxon>
        <taxon>Streptosporangiales</taxon>
        <taxon>Streptosporangiaceae</taxon>
        <taxon>Streptosporangium</taxon>
    </lineage>
</organism>
<dbReference type="Proteomes" id="UP001225356">
    <property type="component" value="Unassembled WGS sequence"/>
</dbReference>
<protein>
    <recommendedName>
        <fullName evidence="6">DUF4231 domain-containing protein</fullName>
    </recommendedName>
</protein>
<dbReference type="NCBIfam" id="NF033610">
    <property type="entry name" value="SLATT_3"/>
    <property type="match status" value="1"/>
</dbReference>
<evidence type="ECO:0000259" key="3">
    <source>
        <dbReference type="Pfam" id="PF18184"/>
    </source>
</evidence>
<keyword evidence="1" id="KW-0812">Transmembrane</keyword>
<dbReference type="InterPro" id="IPR041116">
    <property type="entry name" value="SLATT_3"/>
</dbReference>
<dbReference type="InterPro" id="IPR040884">
    <property type="entry name" value="SLATT_1"/>
</dbReference>
<comment type="caution">
    <text evidence="4">The sequence shown here is derived from an EMBL/GenBank/DDBJ whole genome shotgun (WGS) entry which is preliminary data.</text>
</comment>
<evidence type="ECO:0000256" key="1">
    <source>
        <dbReference type="SAM" id="Phobius"/>
    </source>
</evidence>
<proteinExistence type="predicted"/>
<keyword evidence="5" id="KW-1185">Reference proteome</keyword>
<accession>A0ABT9QJU3</accession>
<dbReference type="EMBL" id="JAUSQU010000001">
    <property type="protein sequence ID" value="MDP9846982.1"/>
    <property type="molecule type" value="Genomic_DNA"/>
</dbReference>
<evidence type="ECO:0000313" key="4">
    <source>
        <dbReference type="EMBL" id="MDP9846982.1"/>
    </source>
</evidence>
<keyword evidence="1" id="KW-1133">Transmembrane helix</keyword>
<dbReference type="Pfam" id="PF18184">
    <property type="entry name" value="SLATT_3"/>
    <property type="match status" value="1"/>
</dbReference>
<dbReference type="Pfam" id="PF18181">
    <property type="entry name" value="SLATT_1"/>
    <property type="match status" value="1"/>
</dbReference>
<dbReference type="RefSeq" id="WP_307563891.1">
    <property type="nucleotide sequence ID" value="NZ_JAUSQU010000001.1"/>
</dbReference>
<dbReference type="NCBIfam" id="NF033634">
    <property type="entry name" value="SLATT_1"/>
    <property type="match status" value="1"/>
</dbReference>
<evidence type="ECO:0008006" key="6">
    <source>
        <dbReference type="Google" id="ProtNLM"/>
    </source>
</evidence>
<sequence>MNKFNPSLEDTPSLYRAADSASTSGQRRFLHATKTRLILLSLAAASAITSWRVGGTEVLALVSAVAFAGALIAEIYLALTKPEKLWYEGRAVAESAKTLMWRFMVGGAALGIKEPKLAAEDHLLSRYREIANDLPGLELIPTVGLSDQITEYMRKVRALHLKERMRYYIKGRLDNQIDWYGQRSRWNRKHATIWVTLLLMLELAGLIAAILRATGMLPIDIMGILSAVAAGGIAWVQAKQYQALAAAYAVAYHELAIIKTGASKVLSEEAWATYVAAAEDAISREHTLWRASRPFA</sequence>
<gene>
    <name evidence="4" type="ORF">J2853_006193</name>
</gene>
<reference evidence="4 5" key="1">
    <citation type="submission" date="2023-07" db="EMBL/GenBank/DDBJ databases">
        <title>Sequencing the genomes of 1000 actinobacteria strains.</title>
        <authorList>
            <person name="Klenk H.-P."/>
        </authorList>
    </citation>
    <scope>NUCLEOTIDE SEQUENCE [LARGE SCALE GENOMIC DNA]</scope>
    <source>
        <strain evidence="4 5">DSM 46740</strain>
    </source>
</reference>